<dbReference type="Proteomes" id="UP000798808">
    <property type="component" value="Unassembled WGS sequence"/>
</dbReference>
<dbReference type="InterPro" id="IPR014710">
    <property type="entry name" value="RmlC-like_jellyroll"/>
</dbReference>
<name>A0ABW9RHQ4_9BACT</name>
<dbReference type="EMBL" id="SMLW01000240">
    <property type="protein sequence ID" value="MTI23579.1"/>
    <property type="molecule type" value="Genomic_DNA"/>
</dbReference>
<gene>
    <name evidence="2" type="ORF">E1163_01300</name>
</gene>
<sequence length="136" mass="15700">MKKRELPGIIQLPETVAKGGKLSFIEGNHIPFLVKRVFWIYDIKAETERGGHAHINADQVLICLQGHVHIDLESTRGDRYSFDLDDPSRALYFPRQHWLNMQCAQGTILMVLASNEYNENGYIKDYKDFKALDHEV</sequence>
<keyword evidence="3" id="KW-1185">Reference proteome</keyword>
<proteinExistence type="predicted"/>
<evidence type="ECO:0000313" key="3">
    <source>
        <dbReference type="Proteomes" id="UP000798808"/>
    </source>
</evidence>
<dbReference type="InterPro" id="IPR008894">
    <property type="entry name" value="QdtA_cupin_dom"/>
</dbReference>
<organism evidence="2 3">
    <name type="scientific">Fulvivirga kasyanovii</name>
    <dbReference type="NCBI Taxonomy" id="396812"/>
    <lineage>
        <taxon>Bacteria</taxon>
        <taxon>Pseudomonadati</taxon>
        <taxon>Bacteroidota</taxon>
        <taxon>Cytophagia</taxon>
        <taxon>Cytophagales</taxon>
        <taxon>Fulvivirgaceae</taxon>
        <taxon>Fulvivirga</taxon>
    </lineage>
</organism>
<dbReference type="CDD" id="cd20292">
    <property type="entry name" value="cupin_QdtA-like"/>
    <property type="match status" value="1"/>
</dbReference>
<feature type="domain" description="Sugar 3,4-ketoisomerase QdtA cupin" evidence="1">
    <location>
        <begin position="9"/>
        <end position="132"/>
    </location>
</feature>
<protein>
    <submittedName>
        <fullName evidence="2">WxcM-like domain-containing protein</fullName>
    </submittedName>
</protein>
<dbReference type="Gene3D" id="2.60.120.10">
    <property type="entry name" value="Jelly Rolls"/>
    <property type="match status" value="1"/>
</dbReference>
<accession>A0ABW9RHQ4</accession>
<dbReference type="SUPFAM" id="SSF51182">
    <property type="entry name" value="RmlC-like cupins"/>
    <property type="match status" value="1"/>
</dbReference>
<evidence type="ECO:0000313" key="2">
    <source>
        <dbReference type="EMBL" id="MTI23579.1"/>
    </source>
</evidence>
<reference evidence="2 3" key="1">
    <citation type="submission" date="2019-02" db="EMBL/GenBank/DDBJ databases">
        <authorList>
            <person name="Goldberg S.R."/>
            <person name="Haltli B.A."/>
            <person name="Correa H."/>
            <person name="Russell K.G."/>
        </authorList>
    </citation>
    <scope>NUCLEOTIDE SEQUENCE [LARGE SCALE GENOMIC DNA]</scope>
    <source>
        <strain evidence="2 3">JCM 16186</strain>
    </source>
</reference>
<dbReference type="InterPro" id="IPR011051">
    <property type="entry name" value="RmlC_Cupin_sf"/>
</dbReference>
<comment type="caution">
    <text evidence="2">The sequence shown here is derived from an EMBL/GenBank/DDBJ whole genome shotgun (WGS) entry which is preliminary data.</text>
</comment>
<evidence type="ECO:0000259" key="1">
    <source>
        <dbReference type="Pfam" id="PF05523"/>
    </source>
</evidence>
<dbReference type="Pfam" id="PF05523">
    <property type="entry name" value="FdtA"/>
    <property type="match status" value="1"/>
</dbReference>